<dbReference type="Gene3D" id="3.30.70.2740">
    <property type="match status" value="1"/>
</dbReference>
<dbReference type="GO" id="GO:0071949">
    <property type="term" value="F:FAD binding"/>
    <property type="evidence" value="ECO:0007669"/>
    <property type="project" value="InterPro"/>
</dbReference>
<reference evidence="7" key="1">
    <citation type="submission" date="2016-01" db="EMBL/GenBank/DDBJ databases">
        <authorList>
            <person name="Mitreva M."/>
            <person name="Pepin K.H."/>
            <person name="Mihindukulasuriya K.A."/>
            <person name="Fulton R."/>
            <person name="Fronick C."/>
            <person name="O'Laughlin M."/>
            <person name="Miner T."/>
            <person name="Herter B."/>
            <person name="Rosa B.A."/>
            <person name="Cordes M."/>
            <person name="Tomlinson C."/>
            <person name="Wollam A."/>
            <person name="Palsikar V.B."/>
            <person name="Mardis E.R."/>
            <person name="Wilson R.K."/>
        </authorList>
    </citation>
    <scope>NUCLEOTIDE SEQUENCE [LARGE SCALE GENOMIC DNA]</scope>
    <source>
        <strain evidence="7">KA00182</strain>
    </source>
</reference>
<dbReference type="SUPFAM" id="SSF56176">
    <property type="entry name" value="FAD-binding/transporter-associated domain-like"/>
    <property type="match status" value="1"/>
</dbReference>
<proteinExistence type="predicted"/>
<dbReference type="Gene3D" id="3.30.465.10">
    <property type="match status" value="1"/>
</dbReference>
<dbReference type="InterPro" id="IPR016166">
    <property type="entry name" value="FAD-bd_PCMH"/>
</dbReference>
<dbReference type="PROSITE" id="PS51387">
    <property type="entry name" value="FAD_PCMH"/>
    <property type="match status" value="1"/>
</dbReference>
<evidence type="ECO:0000256" key="1">
    <source>
        <dbReference type="ARBA" id="ARBA00001974"/>
    </source>
</evidence>
<keyword evidence="2" id="KW-0285">Flavoprotein</keyword>
<dbReference type="InterPro" id="IPR016171">
    <property type="entry name" value="Vanillyl_alc_oxidase_C-sub2"/>
</dbReference>
<dbReference type="EMBL" id="LSDT01000002">
    <property type="protein sequence ID" value="KXB93182.1"/>
    <property type="molecule type" value="Genomic_DNA"/>
</dbReference>
<dbReference type="InterPro" id="IPR036318">
    <property type="entry name" value="FAD-bd_PCMH-like_sf"/>
</dbReference>
<dbReference type="SUPFAM" id="SSF55103">
    <property type="entry name" value="FAD-linked oxidases, C-terminal domain"/>
    <property type="match status" value="1"/>
</dbReference>
<evidence type="ECO:0000256" key="2">
    <source>
        <dbReference type="ARBA" id="ARBA00022630"/>
    </source>
</evidence>
<feature type="domain" description="FAD-binding PCMH-type" evidence="5">
    <location>
        <begin position="63"/>
        <end position="242"/>
    </location>
</feature>
<organism evidence="6 7">
    <name type="scientific">Megasphaera hutchinsoni</name>
    <dbReference type="NCBI Taxonomy" id="1588748"/>
    <lineage>
        <taxon>Bacteria</taxon>
        <taxon>Bacillati</taxon>
        <taxon>Bacillota</taxon>
        <taxon>Negativicutes</taxon>
        <taxon>Veillonellales</taxon>
        <taxon>Veillonellaceae</taxon>
        <taxon>Megasphaera</taxon>
    </lineage>
</organism>
<protein>
    <submittedName>
        <fullName evidence="6">Putative glycolate oxidase, subunit GlcD</fullName>
    </submittedName>
</protein>
<evidence type="ECO:0000256" key="4">
    <source>
        <dbReference type="ARBA" id="ARBA00023002"/>
    </source>
</evidence>
<evidence type="ECO:0000313" key="6">
    <source>
        <dbReference type="EMBL" id="KXB93182.1"/>
    </source>
</evidence>
<evidence type="ECO:0000256" key="3">
    <source>
        <dbReference type="ARBA" id="ARBA00022827"/>
    </source>
</evidence>
<dbReference type="InterPro" id="IPR051914">
    <property type="entry name" value="FAD-linked_OxidoTrans_Type4"/>
</dbReference>
<comment type="caution">
    <text evidence="6">The sequence shown here is derived from an EMBL/GenBank/DDBJ whole genome shotgun (WGS) entry which is preliminary data.</text>
</comment>
<dbReference type="PANTHER" id="PTHR42934:SF2">
    <property type="entry name" value="GLYCOLATE OXIDASE SUBUNIT GLCD"/>
    <property type="match status" value="1"/>
</dbReference>
<dbReference type="Pfam" id="PF02913">
    <property type="entry name" value="FAD-oxidase_C"/>
    <property type="match status" value="1"/>
</dbReference>
<sequence length="489" mass="54625">MLYYTKLYIYVLWKGRDPMAIRFNEVTDEVVQALQAIVGEKYVKTDEEYRTKYQTDEEGNSYFFHKPEVVVFPKTTEEVAAIVCLANKKLIPITPRSAGTGVACGAIPIYHGIVLALERMNKIITLDAENMYAVCQTGVLTGVLQEEARKHGLLYAGDPSSSESCQLGGNVASNAGGNKAVKYGTTRHQIYSLKVVTPTGDIVTVGGRLAKCSTGLCLEQLIAGSEGILGVITEVTVRLKPLPPYNFNMVCVFEKDDDAFALPNKILKAGIDPTSIEYMDKEALQMTCKFLDMTMPHVQEGCSYVIVTVETFDEDELDRKMAVLCDLAENNGSIDEFEADKRIWKLRKQFAEAARNIDIMYQAEDFVVPLDKIHDITGQLPELRQKYDLYCVTVAHIGDGNIHVLPLNHRGLSPEAWHEKIQAFHRDLFPRVYALGGKMSGEHGIGYKKRDDFIRCTSKEEVQLIRAIKKAWDPNGIMNPGKIIPLEEA</sequence>
<keyword evidence="7" id="KW-1185">Reference proteome</keyword>
<keyword evidence="3" id="KW-0274">FAD</keyword>
<dbReference type="AlphaFoldDB" id="A0A134CLU1"/>
<dbReference type="InterPro" id="IPR004113">
    <property type="entry name" value="FAD-bd_oxidored_4_C"/>
</dbReference>
<dbReference type="Gene3D" id="3.30.43.10">
    <property type="entry name" value="Uridine Diphospho-n-acetylenolpyruvylglucosamine Reductase, domain 2"/>
    <property type="match status" value="1"/>
</dbReference>
<gene>
    <name evidence="6" type="ORF">HMPREF3182_00100</name>
</gene>
<dbReference type="Gene3D" id="3.30.70.2190">
    <property type="match status" value="1"/>
</dbReference>
<dbReference type="FunFam" id="1.10.45.10:FF:000001">
    <property type="entry name" value="D-lactate dehydrogenase mitochondrial"/>
    <property type="match status" value="1"/>
</dbReference>
<accession>A0A134CLU1</accession>
<dbReference type="Pfam" id="PF01565">
    <property type="entry name" value="FAD_binding_4"/>
    <property type="match status" value="1"/>
</dbReference>
<dbReference type="Proteomes" id="UP000070160">
    <property type="component" value="Unassembled WGS sequence"/>
</dbReference>
<evidence type="ECO:0000313" key="7">
    <source>
        <dbReference type="Proteomes" id="UP000070160"/>
    </source>
</evidence>
<dbReference type="InterPro" id="IPR016164">
    <property type="entry name" value="FAD-linked_Oxase-like_C"/>
</dbReference>
<dbReference type="InterPro" id="IPR016169">
    <property type="entry name" value="FAD-bd_PCMH_sub2"/>
</dbReference>
<keyword evidence="4" id="KW-0560">Oxidoreductase</keyword>
<evidence type="ECO:0000259" key="5">
    <source>
        <dbReference type="PROSITE" id="PS51387"/>
    </source>
</evidence>
<dbReference type="InterPro" id="IPR016167">
    <property type="entry name" value="FAD-bd_PCMH_sub1"/>
</dbReference>
<dbReference type="PATRIC" id="fig|1588748.3.peg.96"/>
<dbReference type="Gene3D" id="1.10.45.10">
    <property type="entry name" value="Vanillyl-alcohol Oxidase, Chain A, domain 4"/>
    <property type="match status" value="1"/>
</dbReference>
<dbReference type="STRING" id="1588748.HMPREF3182_00100"/>
<dbReference type="GO" id="GO:0016491">
    <property type="term" value="F:oxidoreductase activity"/>
    <property type="evidence" value="ECO:0007669"/>
    <property type="project" value="UniProtKB-KW"/>
</dbReference>
<dbReference type="InterPro" id="IPR006094">
    <property type="entry name" value="Oxid_FAD_bind_N"/>
</dbReference>
<name>A0A134CLU1_9FIRM</name>
<dbReference type="PANTHER" id="PTHR42934">
    <property type="entry name" value="GLYCOLATE OXIDASE SUBUNIT GLCD"/>
    <property type="match status" value="1"/>
</dbReference>
<comment type="cofactor">
    <cofactor evidence="1">
        <name>FAD</name>
        <dbReference type="ChEBI" id="CHEBI:57692"/>
    </cofactor>
</comment>